<dbReference type="GO" id="GO:0005743">
    <property type="term" value="C:mitochondrial inner membrane"/>
    <property type="evidence" value="ECO:0007669"/>
    <property type="project" value="UniProtKB-ARBA"/>
</dbReference>
<dbReference type="InterPro" id="IPR000235">
    <property type="entry name" value="Ribosomal_uS7"/>
</dbReference>
<proteinExistence type="inferred from homology"/>
<evidence type="ECO:0000313" key="11">
    <source>
        <dbReference type="EMBL" id="EHA99285.1"/>
    </source>
</evidence>
<gene>
    <name evidence="11" type="ORF">GW7_04363</name>
</gene>
<evidence type="ECO:0000256" key="2">
    <source>
        <dbReference type="ARBA" id="ARBA00007151"/>
    </source>
</evidence>
<evidence type="ECO:0000259" key="10">
    <source>
        <dbReference type="Pfam" id="PF00177"/>
    </source>
</evidence>
<keyword evidence="4 11" id="KW-0689">Ribosomal protein</keyword>
<protein>
    <recommendedName>
        <fullName evidence="7">Small ribosomal subunit protein uS7m</fullName>
    </recommendedName>
    <alternativeName>
        <fullName evidence="8">28S ribosomal protein S7, mitochondrial</fullName>
    </alternativeName>
</protein>
<sequence length="217" mass="24837">MADPVLKTLWSWPGLAPGVTCAVWRVPGPTQTELTEEEKYDQELKKAQLIKAAPVRTTCSVFADPVISKFTNVMMKGENKILARSLVTQILEAVKRKRFEKYHAASTEEQATTKGSPYIIFHQALKNCKPFIGLVPICGTGHFYQVPVHLPDRCLQFLAMKWMITECQDNKHRRTLMPEKLSHGLLQAFHNQGPMIKRKQDMHKMAEANRALTHYHW</sequence>
<evidence type="ECO:0000256" key="1">
    <source>
        <dbReference type="ARBA" id="ARBA00004173"/>
    </source>
</evidence>
<dbReference type="GO" id="GO:0005763">
    <property type="term" value="C:mitochondrial small ribosomal subunit"/>
    <property type="evidence" value="ECO:0007669"/>
    <property type="project" value="UniProtKB-ARBA"/>
</dbReference>
<dbReference type="CDD" id="cd14870">
    <property type="entry name" value="uS7_Mitochondria_Mammalian"/>
    <property type="match status" value="1"/>
</dbReference>
<evidence type="ECO:0000256" key="8">
    <source>
        <dbReference type="ARBA" id="ARBA00041309"/>
    </source>
</evidence>
<reference evidence="11 12" key="1">
    <citation type="journal article" date="2011" name="Nature">
        <title>Genome sequencing reveals insights into physiology and longevity of the naked mole rat.</title>
        <authorList>
            <person name="Kim E.B."/>
            <person name="Fang X."/>
            <person name="Fushan A.A."/>
            <person name="Huang Z."/>
            <person name="Lobanov A.V."/>
            <person name="Han L."/>
            <person name="Marino S.M."/>
            <person name="Sun X."/>
            <person name="Turanov A.A."/>
            <person name="Yang P."/>
            <person name="Yim S.H."/>
            <person name="Zhao X."/>
            <person name="Kasaikina M.V."/>
            <person name="Stoletzki N."/>
            <person name="Peng C."/>
            <person name="Polak P."/>
            <person name="Xiong Z."/>
            <person name="Kiezun A."/>
            <person name="Zhu Y."/>
            <person name="Chen Y."/>
            <person name="Kryukov G.V."/>
            <person name="Zhang Q."/>
            <person name="Peshkin L."/>
            <person name="Yang L."/>
            <person name="Bronson R.T."/>
            <person name="Buffenstein R."/>
            <person name="Wang B."/>
            <person name="Han C."/>
            <person name="Li Q."/>
            <person name="Chen L."/>
            <person name="Zhao W."/>
            <person name="Sunyaev S.R."/>
            <person name="Park T.J."/>
            <person name="Zhang G."/>
            <person name="Wang J."/>
            <person name="Gladyshev V.N."/>
        </authorList>
    </citation>
    <scope>NUCLEOTIDE SEQUENCE [LARGE SCALE GENOMIC DNA]</scope>
</reference>
<evidence type="ECO:0000256" key="5">
    <source>
        <dbReference type="ARBA" id="ARBA00023128"/>
    </source>
</evidence>
<keyword evidence="5" id="KW-0496">Mitochondrion</keyword>
<evidence type="ECO:0000313" key="12">
    <source>
        <dbReference type="Proteomes" id="UP000006813"/>
    </source>
</evidence>
<evidence type="ECO:0000256" key="4">
    <source>
        <dbReference type="ARBA" id="ARBA00022980"/>
    </source>
</evidence>
<evidence type="ECO:0000256" key="7">
    <source>
        <dbReference type="ARBA" id="ARBA00039306"/>
    </source>
</evidence>
<evidence type="ECO:0000256" key="6">
    <source>
        <dbReference type="ARBA" id="ARBA00023274"/>
    </source>
</evidence>
<dbReference type="EMBL" id="JH166497">
    <property type="protein sequence ID" value="EHA99285.1"/>
    <property type="molecule type" value="Genomic_DNA"/>
</dbReference>
<feature type="domain" description="Small ribosomal subunit protein uS7" evidence="10">
    <location>
        <begin position="59"/>
        <end position="210"/>
    </location>
</feature>
<keyword evidence="3" id="KW-0809">Transit peptide</keyword>
<evidence type="ECO:0000256" key="9">
    <source>
        <dbReference type="ARBA" id="ARBA00062683"/>
    </source>
</evidence>
<dbReference type="PIRSF" id="PIRSF002122">
    <property type="entry name" value="RPS7p_RPS7a_RPS5e_RPS7o"/>
    <property type="match status" value="1"/>
</dbReference>
<comment type="similarity">
    <text evidence="2">Belongs to the universal ribosomal protein uS7 family.</text>
</comment>
<dbReference type="Gene3D" id="1.10.455.10">
    <property type="entry name" value="Ribosomal protein S7 domain"/>
    <property type="match status" value="1"/>
</dbReference>
<dbReference type="InParanoid" id="G5AQH5"/>
<name>G5AQH5_HETGA</name>
<dbReference type="FunFam" id="1.10.455.10:FF:000004">
    <property type="entry name" value="28S ribosomal protein S7, mitochondrial"/>
    <property type="match status" value="1"/>
</dbReference>
<dbReference type="Pfam" id="PF00177">
    <property type="entry name" value="Ribosomal_S7"/>
    <property type="match status" value="1"/>
</dbReference>
<dbReference type="GO" id="GO:0006412">
    <property type="term" value="P:translation"/>
    <property type="evidence" value="ECO:0007669"/>
    <property type="project" value="InterPro"/>
</dbReference>
<organism evidence="11 12">
    <name type="scientific">Heterocephalus glaber</name>
    <name type="common">Naked mole rat</name>
    <dbReference type="NCBI Taxonomy" id="10181"/>
    <lineage>
        <taxon>Eukaryota</taxon>
        <taxon>Metazoa</taxon>
        <taxon>Chordata</taxon>
        <taxon>Craniata</taxon>
        <taxon>Vertebrata</taxon>
        <taxon>Euteleostomi</taxon>
        <taxon>Mammalia</taxon>
        <taxon>Eutheria</taxon>
        <taxon>Euarchontoglires</taxon>
        <taxon>Glires</taxon>
        <taxon>Rodentia</taxon>
        <taxon>Hystricomorpha</taxon>
        <taxon>Bathyergidae</taxon>
        <taxon>Heterocephalus</taxon>
    </lineage>
</organism>
<evidence type="ECO:0000256" key="3">
    <source>
        <dbReference type="ARBA" id="ARBA00022946"/>
    </source>
</evidence>
<dbReference type="PANTHER" id="PTHR11205">
    <property type="entry name" value="RIBOSOMAL PROTEIN S7"/>
    <property type="match status" value="1"/>
</dbReference>
<dbReference type="SUPFAM" id="SSF47973">
    <property type="entry name" value="Ribosomal protein S7"/>
    <property type="match status" value="1"/>
</dbReference>
<comment type="subcellular location">
    <subcellularLocation>
        <location evidence="1">Mitochondrion</location>
    </subcellularLocation>
</comment>
<keyword evidence="6" id="KW-0687">Ribonucleoprotein</keyword>
<dbReference type="STRING" id="10181.G5AQH5"/>
<dbReference type="Proteomes" id="UP000006813">
    <property type="component" value="Unassembled WGS sequence"/>
</dbReference>
<comment type="subunit">
    <text evidence="9">Component of the mitochondrial ribosome small subunit (28S) which comprises a 12S rRNA and about 30 distinct proteins.</text>
</comment>
<dbReference type="InterPro" id="IPR036823">
    <property type="entry name" value="Ribosomal_uS7_dom_sf"/>
</dbReference>
<accession>G5AQH5</accession>
<dbReference type="AlphaFoldDB" id="G5AQH5"/>
<dbReference type="InterPro" id="IPR023798">
    <property type="entry name" value="Ribosomal_uS7_dom"/>
</dbReference>